<name>A0A182FJQ4_ANOAL</name>
<dbReference type="GO" id="GO:0007608">
    <property type="term" value="P:sensory perception of smell"/>
    <property type="evidence" value="ECO:0007669"/>
    <property type="project" value="TreeGrafter"/>
</dbReference>
<evidence type="ECO:0000256" key="4">
    <source>
        <dbReference type="ARBA" id="ARBA00022729"/>
    </source>
</evidence>
<protein>
    <submittedName>
        <fullName evidence="6">Uncharacterized protein</fullName>
    </submittedName>
</protein>
<reference evidence="6 7" key="1">
    <citation type="journal article" date="2017" name="G3 (Bethesda)">
        <title>The Physical Genome Mapping of Anopheles albimanus Corrected Scaffold Misassemblies and Identified Interarm Rearrangements in Genus Anopheles.</title>
        <authorList>
            <person name="Artemov G.N."/>
            <person name="Peery A.N."/>
            <person name="Jiang X."/>
            <person name="Tu Z."/>
            <person name="Stegniy V.N."/>
            <person name="Sharakhova M.V."/>
            <person name="Sharakhov I.V."/>
        </authorList>
    </citation>
    <scope>NUCLEOTIDE SEQUENCE [LARGE SCALE GENOMIC DNA]</scope>
    <source>
        <strain evidence="6 7">ALBI9_A</strain>
    </source>
</reference>
<proteinExistence type="inferred from homology"/>
<keyword evidence="7" id="KW-1185">Reference proteome</keyword>
<keyword evidence="5" id="KW-1015">Disulfide bond</keyword>
<dbReference type="GO" id="GO:0005615">
    <property type="term" value="C:extracellular space"/>
    <property type="evidence" value="ECO:0007669"/>
    <property type="project" value="TreeGrafter"/>
</dbReference>
<comment type="subcellular location">
    <subcellularLocation>
        <location evidence="1">Secreted</location>
    </subcellularLocation>
</comment>
<evidence type="ECO:0000256" key="1">
    <source>
        <dbReference type="ARBA" id="ARBA00004613"/>
    </source>
</evidence>
<dbReference type="GO" id="GO:0005549">
    <property type="term" value="F:odorant binding"/>
    <property type="evidence" value="ECO:0007669"/>
    <property type="project" value="InterPro"/>
</dbReference>
<dbReference type="VEuPathDB" id="VectorBase:AALB006749"/>
<dbReference type="InterPro" id="IPR006170">
    <property type="entry name" value="PBP/GOBP"/>
</dbReference>
<dbReference type="KEGG" id="aali:118468544"/>
<evidence type="ECO:0000256" key="5">
    <source>
        <dbReference type="ARBA" id="ARBA00023157"/>
    </source>
</evidence>
<dbReference type="CDD" id="cd23992">
    <property type="entry name" value="PBP_GOBP"/>
    <property type="match status" value="2"/>
</dbReference>
<dbReference type="Pfam" id="PF01395">
    <property type="entry name" value="PBP_GOBP"/>
    <property type="match status" value="2"/>
</dbReference>
<dbReference type="SUPFAM" id="SSF47565">
    <property type="entry name" value="Insect pheromone/odorant-binding proteins"/>
    <property type="match status" value="2"/>
</dbReference>
<comment type="similarity">
    <text evidence="2">Belongs to the PBP/GOBP family.</text>
</comment>
<evidence type="ECO:0000313" key="7">
    <source>
        <dbReference type="Proteomes" id="UP000069272"/>
    </source>
</evidence>
<dbReference type="VEuPathDB" id="VectorBase:AALB20_027517"/>
<dbReference type="AlphaFoldDB" id="A0A182FJQ4"/>
<keyword evidence="3" id="KW-0964">Secreted</keyword>
<dbReference type="STRING" id="7167.A0A182FJQ4"/>
<dbReference type="PANTHER" id="PTHR11857">
    <property type="entry name" value="ODORANT BINDING PROTEIN-RELATED"/>
    <property type="match status" value="1"/>
</dbReference>
<dbReference type="PANTHER" id="PTHR11857:SF46">
    <property type="entry name" value="GENERAL ODORANT-BINDING PROTEIN 99A-RELATED"/>
    <property type="match status" value="1"/>
</dbReference>
<dbReference type="InterPro" id="IPR036728">
    <property type="entry name" value="PBP_GOBP_sf"/>
</dbReference>
<keyword evidence="4" id="KW-0732">Signal</keyword>
<dbReference type="OrthoDB" id="7744479at2759"/>
<evidence type="ECO:0000256" key="2">
    <source>
        <dbReference type="ARBA" id="ARBA00008098"/>
    </source>
</evidence>
<organism evidence="6 7">
    <name type="scientific">Anopheles albimanus</name>
    <name type="common">New world malaria mosquito</name>
    <dbReference type="NCBI Taxonomy" id="7167"/>
    <lineage>
        <taxon>Eukaryota</taxon>
        <taxon>Metazoa</taxon>
        <taxon>Ecdysozoa</taxon>
        <taxon>Arthropoda</taxon>
        <taxon>Hexapoda</taxon>
        <taxon>Insecta</taxon>
        <taxon>Pterygota</taxon>
        <taxon>Neoptera</taxon>
        <taxon>Endopterygota</taxon>
        <taxon>Diptera</taxon>
        <taxon>Nematocera</taxon>
        <taxon>Culicoidea</taxon>
        <taxon>Culicidae</taxon>
        <taxon>Anophelinae</taxon>
        <taxon>Anopheles</taxon>
    </lineage>
</organism>
<dbReference type="RefSeq" id="XP_035795334.1">
    <property type="nucleotide sequence ID" value="XM_035939441.1"/>
</dbReference>
<dbReference type="EnsemblMetazoa" id="AALB006749-RA">
    <property type="protein sequence ID" value="AALB006749-PA"/>
    <property type="gene ID" value="AALB006749"/>
</dbReference>
<evidence type="ECO:0000256" key="3">
    <source>
        <dbReference type="ARBA" id="ARBA00022525"/>
    </source>
</evidence>
<dbReference type="PROSITE" id="PS51257">
    <property type="entry name" value="PROKAR_LIPOPROTEIN"/>
    <property type="match status" value="1"/>
</dbReference>
<dbReference type="GeneID" id="118468544"/>
<sequence length="367" mass="40639">MQRLSSALRYLLVGLLVASWWTIQPTAGALGGCGYGYTSKSIAQAYLECLQYLNISRQPLDRFDESPDASTDGNCLVRCIGLTTRWWDDERGLREPALLRHFRNTAPTAGQLEQARRCVASQEQHATGDRCRAAYQSFRCYSDQLGELVAHPRFLPPRPDELLRAVAECAALLQLPDQRVARYVDRSFLADAPGTRLLRCIALQLGLYSDDKGVLSERLVLLPGAPDSSSPLKAKQCEASIRDLVTDVCHRAAHSIEHCYGREAFGELWPLMVQRYVPEGTVQQYVQAPSDVPPLPDTKPDVPAAVRSKLVYLRQQDGEQGTGGAVPFEMVIADTDYRDIVGLLAQSKVQEAPAERQQSEANADELP</sequence>
<dbReference type="Gene3D" id="1.10.238.20">
    <property type="entry name" value="Pheromone/general odorant binding protein domain"/>
    <property type="match status" value="2"/>
</dbReference>
<accession>A0A182FJQ4</accession>
<reference evidence="6" key="2">
    <citation type="submission" date="2022-08" db="UniProtKB">
        <authorList>
            <consortium name="EnsemblMetazoa"/>
        </authorList>
    </citation>
    <scope>IDENTIFICATION</scope>
    <source>
        <strain evidence="6">STECLA/ALBI9_A</strain>
    </source>
</reference>
<dbReference type="Proteomes" id="UP000069272">
    <property type="component" value="Chromosome X"/>
</dbReference>
<evidence type="ECO:0000313" key="6">
    <source>
        <dbReference type="EnsemblMetazoa" id="AALB006749-PA"/>
    </source>
</evidence>